<dbReference type="PANTHER" id="PTHR45138">
    <property type="entry name" value="REGULATORY COMPONENTS OF SENSORY TRANSDUCTION SYSTEM"/>
    <property type="match status" value="1"/>
</dbReference>
<evidence type="ECO:0000313" key="3">
    <source>
        <dbReference type="EMBL" id="MVN87118.1"/>
    </source>
</evidence>
<dbReference type="CDD" id="cd01949">
    <property type="entry name" value="GGDEF"/>
    <property type="match status" value="1"/>
</dbReference>
<feature type="domain" description="GGDEF" evidence="2">
    <location>
        <begin position="247"/>
        <end position="376"/>
    </location>
</feature>
<dbReference type="Gene3D" id="3.30.70.270">
    <property type="match status" value="1"/>
</dbReference>
<accession>A0A7C9LL14</accession>
<dbReference type="InterPro" id="IPR000160">
    <property type="entry name" value="GGDEF_dom"/>
</dbReference>
<feature type="transmembrane region" description="Helical" evidence="1">
    <location>
        <begin position="60"/>
        <end position="80"/>
    </location>
</feature>
<dbReference type="SMART" id="SM00267">
    <property type="entry name" value="GGDEF"/>
    <property type="match status" value="1"/>
</dbReference>
<dbReference type="GO" id="GO:1902201">
    <property type="term" value="P:negative regulation of bacterial-type flagellum-dependent cell motility"/>
    <property type="evidence" value="ECO:0007669"/>
    <property type="project" value="TreeGrafter"/>
</dbReference>
<gene>
    <name evidence="3" type="ORF">GO986_10090</name>
</gene>
<name>A0A7C9LL14_9DEIO</name>
<dbReference type="Pfam" id="PF00990">
    <property type="entry name" value="GGDEF"/>
    <property type="match status" value="1"/>
</dbReference>
<evidence type="ECO:0000256" key="1">
    <source>
        <dbReference type="SAM" id="Phobius"/>
    </source>
</evidence>
<feature type="transmembrane region" description="Helical" evidence="1">
    <location>
        <begin position="132"/>
        <end position="149"/>
    </location>
</feature>
<dbReference type="GO" id="GO:0043709">
    <property type="term" value="P:cell adhesion involved in single-species biofilm formation"/>
    <property type="evidence" value="ECO:0007669"/>
    <property type="project" value="TreeGrafter"/>
</dbReference>
<dbReference type="Proteomes" id="UP000483286">
    <property type="component" value="Unassembled WGS sequence"/>
</dbReference>
<keyword evidence="1" id="KW-0812">Transmembrane</keyword>
<keyword evidence="1" id="KW-1133">Transmembrane helix</keyword>
<feature type="transmembrane region" description="Helical" evidence="1">
    <location>
        <begin position="189"/>
        <end position="213"/>
    </location>
</feature>
<comment type="caution">
    <text evidence="3">The sequence shown here is derived from an EMBL/GenBank/DDBJ whole genome shotgun (WGS) entry which is preliminary data.</text>
</comment>
<proteinExistence type="predicted"/>
<feature type="transmembrane region" description="Helical" evidence="1">
    <location>
        <begin position="161"/>
        <end position="177"/>
    </location>
</feature>
<evidence type="ECO:0000313" key="4">
    <source>
        <dbReference type="Proteomes" id="UP000483286"/>
    </source>
</evidence>
<protein>
    <submittedName>
        <fullName evidence="3">Diguanylate cyclase</fullName>
    </submittedName>
</protein>
<dbReference type="SUPFAM" id="SSF55073">
    <property type="entry name" value="Nucleotide cyclase"/>
    <property type="match status" value="1"/>
</dbReference>
<dbReference type="NCBIfam" id="TIGR00254">
    <property type="entry name" value="GGDEF"/>
    <property type="match status" value="1"/>
</dbReference>
<dbReference type="PANTHER" id="PTHR45138:SF9">
    <property type="entry name" value="DIGUANYLATE CYCLASE DGCM-RELATED"/>
    <property type="match status" value="1"/>
</dbReference>
<dbReference type="GO" id="GO:0005886">
    <property type="term" value="C:plasma membrane"/>
    <property type="evidence" value="ECO:0007669"/>
    <property type="project" value="TreeGrafter"/>
</dbReference>
<dbReference type="InterPro" id="IPR050469">
    <property type="entry name" value="Diguanylate_Cyclase"/>
</dbReference>
<dbReference type="PROSITE" id="PS50887">
    <property type="entry name" value="GGDEF"/>
    <property type="match status" value="1"/>
</dbReference>
<dbReference type="GO" id="GO:0052621">
    <property type="term" value="F:diguanylate cyclase activity"/>
    <property type="evidence" value="ECO:0007669"/>
    <property type="project" value="TreeGrafter"/>
</dbReference>
<dbReference type="InterPro" id="IPR043128">
    <property type="entry name" value="Rev_trsase/Diguanyl_cyclase"/>
</dbReference>
<sequence>MWLRGHCFAGCSPPPAASRSHLPAVNLALLHSLFVNLSVLVTFSFLLSLTYRAWPPPPGWQLKSLRLSLTVLTTTVLYLMATPEASGARIELSLVPVALMTLRYGGWLGVLVGLPSSLLPLAGPAHDALPSVLNLLAVVGLTHALRWTLNMEDAKGSLQRYGWAVGLIFLPIEWPRLLLGDAETLMRVYLPALAFHLVGFWLCATMITSRVALLQSRDQFRLQALQDALCGLPNRRQFELDLPLTEPGDALLLIDLDHFKRVNDEFGHPVGDEVLAAVGRVLADTLRGRDRAYRYGGEEFAVILRRVPGDQLPQIAGRLRAAVSALQFAPPLGGVTVSVGGASFGPWSSTRTLWQADEALYHVKQSGRNGVRIAAPTAGLPPAEELEAWLRQSSGAVSGE</sequence>
<keyword evidence="1" id="KW-0472">Membrane</keyword>
<dbReference type="AlphaFoldDB" id="A0A7C9LL14"/>
<keyword evidence="4" id="KW-1185">Reference proteome</keyword>
<feature type="transmembrane region" description="Helical" evidence="1">
    <location>
        <begin position="92"/>
        <end position="112"/>
    </location>
</feature>
<feature type="transmembrane region" description="Helical" evidence="1">
    <location>
        <begin position="28"/>
        <end position="54"/>
    </location>
</feature>
<dbReference type="EMBL" id="WQLB01000011">
    <property type="protein sequence ID" value="MVN87118.1"/>
    <property type="molecule type" value="Genomic_DNA"/>
</dbReference>
<evidence type="ECO:0000259" key="2">
    <source>
        <dbReference type="PROSITE" id="PS50887"/>
    </source>
</evidence>
<reference evidence="3 4" key="1">
    <citation type="submission" date="2019-12" db="EMBL/GenBank/DDBJ databases">
        <title>Deinococcus sp. HMF7620 Genome sequencing and assembly.</title>
        <authorList>
            <person name="Kang H."/>
            <person name="Kim H."/>
            <person name="Joh K."/>
        </authorList>
    </citation>
    <scope>NUCLEOTIDE SEQUENCE [LARGE SCALE GENOMIC DNA]</scope>
    <source>
        <strain evidence="3 4">HMF7620</strain>
    </source>
</reference>
<dbReference type="InterPro" id="IPR029787">
    <property type="entry name" value="Nucleotide_cyclase"/>
</dbReference>
<organism evidence="3 4">
    <name type="scientific">Deinococcus arboris</name>
    <dbReference type="NCBI Taxonomy" id="2682977"/>
    <lineage>
        <taxon>Bacteria</taxon>
        <taxon>Thermotogati</taxon>
        <taxon>Deinococcota</taxon>
        <taxon>Deinococci</taxon>
        <taxon>Deinococcales</taxon>
        <taxon>Deinococcaceae</taxon>
        <taxon>Deinococcus</taxon>
    </lineage>
</organism>